<evidence type="ECO:0000313" key="3">
    <source>
        <dbReference type="Proteomes" id="UP001500575"/>
    </source>
</evidence>
<gene>
    <name evidence="2" type="ORF">GCM10009843_32240</name>
</gene>
<dbReference type="EMBL" id="BAAAQQ010000013">
    <property type="protein sequence ID" value="GAA2130033.1"/>
    <property type="molecule type" value="Genomic_DNA"/>
</dbReference>
<name>A0ABP5KFV2_9ACTN</name>
<accession>A0ABP5KFV2</accession>
<sequence>MLRIGLSDECVDPPPVRHGHQTGVRAAIGVVSAQFAQMGADRDEDVKDMLVPAADLARLELPREDTGQTPRVTLSYSSRVTIRARPSRSGSQGFVWSPGVRASLRD</sequence>
<evidence type="ECO:0000313" key="2">
    <source>
        <dbReference type="EMBL" id="GAA2130033.1"/>
    </source>
</evidence>
<feature type="region of interest" description="Disordered" evidence="1">
    <location>
        <begin position="87"/>
        <end position="106"/>
    </location>
</feature>
<reference evidence="3" key="1">
    <citation type="journal article" date="2019" name="Int. J. Syst. Evol. Microbiol.">
        <title>The Global Catalogue of Microorganisms (GCM) 10K type strain sequencing project: providing services to taxonomists for standard genome sequencing and annotation.</title>
        <authorList>
            <consortium name="The Broad Institute Genomics Platform"/>
            <consortium name="The Broad Institute Genome Sequencing Center for Infectious Disease"/>
            <person name="Wu L."/>
            <person name="Ma J."/>
        </authorList>
    </citation>
    <scope>NUCLEOTIDE SEQUENCE [LARGE SCALE GENOMIC DNA]</scope>
    <source>
        <strain evidence="3">JCM 16021</strain>
    </source>
</reference>
<comment type="caution">
    <text evidence="2">The sequence shown here is derived from an EMBL/GenBank/DDBJ whole genome shotgun (WGS) entry which is preliminary data.</text>
</comment>
<proteinExistence type="predicted"/>
<evidence type="ECO:0000256" key="1">
    <source>
        <dbReference type="SAM" id="MobiDB-lite"/>
    </source>
</evidence>
<dbReference type="Proteomes" id="UP001500575">
    <property type="component" value="Unassembled WGS sequence"/>
</dbReference>
<keyword evidence="3" id="KW-1185">Reference proteome</keyword>
<protein>
    <submittedName>
        <fullName evidence="2">Uncharacterized protein</fullName>
    </submittedName>
</protein>
<organism evidence="2 3">
    <name type="scientific">Nocardioides bigeumensis</name>
    <dbReference type="NCBI Taxonomy" id="433657"/>
    <lineage>
        <taxon>Bacteria</taxon>
        <taxon>Bacillati</taxon>
        <taxon>Actinomycetota</taxon>
        <taxon>Actinomycetes</taxon>
        <taxon>Propionibacteriales</taxon>
        <taxon>Nocardioidaceae</taxon>
        <taxon>Nocardioides</taxon>
    </lineage>
</organism>